<protein>
    <recommendedName>
        <fullName evidence="4">Flagellar motor switch protein FliM</fullName>
    </recommendedName>
</protein>
<reference evidence="12 13" key="1">
    <citation type="submission" date="2020-08" db="EMBL/GenBank/DDBJ databases">
        <title>Genomic Encyclopedia of Type Strains, Phase IV (KMG-IV): sequencing the most valuable type-strain genomes for metagenomic binning, comparative biology and taxonomic classification.</title>
        <authorList>
            <person name="Goeker M."/>
        </authorList>
    </citation>
    <scope>NUCLEOTIDE SEQUENCE [LARGE SCALE GENOMIC DNA]</scope>
    <source>
        <strain evidence="12 13">DSM 29348</strain>
    </source>
</reference>
<accession>A0A7W6GPD3</accession>
<keyword evidence="7" id="KW-0283">Flagellar rotation</keyword>
<keyword evidence="12" id="KW-0969">Cilium</keyword>
<gene>
    <name evidence="12" type="ORF">GGR44_002105</name>
</gene>
<evidence type="ECO:0000256" key="10">
    <source>
        <dbReference type="ARBA" id="ARBA00025044"/>
    </source>
</evidence>
<dbReference type="Proteomes" id="UP000552757">
    <property type="component" value="Unassembled WGS sequence"/>
</dbReference>
<comment type="caution">
    <text evidence="12">The sequence shown here is derived from an EMBL/GenBank/DDBJ whole genome shotgun (WGS) entry which is preliminary data.</text>
</comment>
<dbReference type="GO" id="GO:0003774">
    <property type="term" value="F:cytoskeletal motor activity"/>
    <property type="evidence" value="ECO:0007669"/>
    <property type="project" value="InterPro"/>
</dbReference>
<comment type="function">
    <text evidence="10">FliM is one of three proteins (FliG, FliN, FliM) that forms the rotor-mounted switch complex (C ring), located at the base of the basal body. This complex interacts with the CheY and CheZ chemotaxis proteins, in addition to contacting components of the motor that determine the direction of flagellar rotation.</text>
</comment>
<keyword evidence="12" id="KW-0282">Flagellum</keyword>
<dbReference type="CDD" id="cd17908">
    <property type="entry name" value="FliM"/>
    <property type="match status" value="1"/>
</dbReference>
<evidence type="ECO:0000256" key="5">
    <source>
        <dbReference type="ARBA" id="ARBA00022475"/>
    </source>
</evidence>
<dbReference type="PANTHER" id="PTHR30034">
    <property type="entry name" value="FLAGELLAR MOTOR SWITCH PROTEIN FLIM"/>
    <property type="match status" value="1"/>
</dbReference>
<name>A0A7W6GPD3_9SPHN</name>
<keyword evidence="5" id="KW-1003">Cell membrane</keyword>
<dbReference type="Gene3D" id="3.40.1550.10">
    <property type="entry name" value="CheC-like"/>
    <property type="match status" value="1"/>
</dbReference>
<dbReference type="RefSeq" id="WP_183955502.1">
    <property type="nucleotide sequence ID" value="NZ_JACIEB010000004.1"/>
</dbReference>
<dbReference type="InterPro" id="IPR001543">
    <property type="entry name" value="FliN-like_C"/>
</dbReference>
<dbReference type="SUPFAM" id="SSF101801">
    <property type="entry name" value="Surface presentation of antigens (SPOA)"/>
    <property type="match status" value="1"/>
</dbReference>
<dbReference type="Pfam" id="PF01052">
    <property type="entry name" value="FliMN_C"/>
    <property type="match status" value="1"/>
</dbReference>
<sequence>MNAIPSFAFGRNEPQVPVILSGMDRLGEKLGRRLRAIVEPIAGVRPLVEPQSAQVMEFARWAAEVPAFCSIGCYRVAPLKGQMLLRFDATLISTLVDCFYGGIGNRPMAERGEFTPTEERLIARLSDALMLRLVESWVDILPIEPALIVRETGVGFASAAASDEQMVLQRFTLTLTREQSWPVDLLFPLAALRGVEPLMGNRVHDDECQPDPLWQARIARRMRDIRLPARTVLARPNLSLSELMGLKVGDIIPVNIGRSLPLIVGDRVIAHGTVGEQDGRAAFQIEKLVQGPDQ</sequence>
<dbReference type="GO" id="GO:0050918">
    <property type="term" value="P:positive chemotaxis"/>
    <property type="evidence" value="ECO:0007669"/>
    <property type="project" value="TreeGrafter"/>
</dbReference>
<evidence type="ECO:0000256" key="3">
    <source>
        <dbReference type="ARBA" id="ARBA00011049"/>
    </source>
</evidence>
<evidence type="ECO:0000256" key="4">
    <source>
        <dbReference type="ARBA" id="ARBA00021898"/>
    </source>
</evidence>
<dbReference type="GO" id="GO:0071978">
    <property type="term" value="P:bacterial-type flagellum-dependent swarming motility"/>
    <property type="evidence" value="ECO:0007669"/>
    <property type="project" value="TreeGrafter"/>
</dbReference>
<keyword evidence="9" id="KW-0975">Bacterial flagellum</keyword>
<evidence type="ECO:0000259" key="11">
    <source>
        <dbReference type="Pfam" id="PF01052"/>
    </source>
</evidence>
<comment type="similarity">
    <text evidence="3">Belongs to the FliM family.</text>
</comment>
<dbReference type="GO" id="GO:0009425">
    <property type="term" value="C:bacterial-type flagellum basal body"/>
    <property type="evidence" value="ECO:0007669"/>
    <property type="project" value="UniProtKB-SubCell"/>
</dbReference>
<dbReference type="EMBL" id="JACIEB010000004">
    <property type="protein sequence ID" value="MBB3982442.1"/>
    <property type="molecule type" value="Genomic_DNA"/>
</dbReference>
<evidence type="ECO:0000256" key="9">
    <source>
        <dbReference type="ARBA" id="ARBA00023143"/>
    </source>
</evidence>
<dbReference type="Pfam" id="PF02154">
    <property type="entry name" value="FliM"/>
    <property type="match status" value="1"/>
</dbReference>
<evidence type="ECO:0000313" key="12">
    <source>
        <dbReference type="EMBL" id="MBB3982442.1"/>
    </source>
</evidence>
<dbReference type="Gene3D" id="2.30.330.10">
    <property type="entry name" value="SpoA-like"/>
    <property type="match status" value="1"/>
</dbReference>
<evidence type="ECO:0000256" key="1">
    <source>
        <dbReference type="ARBA" id="ARBA00004117"/>
    </source>
</evidence>
<keyword evidence="12" id="KW-0966">Cell projection</keyword>
<evidence type="ECO:0000256" key="2">
    <source>
        <dbReference type="ARBA" id="ARBA00004202"/>
    </source>
</evidence>
<keyword evidence="8" id="KW-0472">Membrane</keyword>
<organism evidence="12 13">
    <name type="scientific">Sphingobium fontiphilum</name>
    <dbReference type="NCBI Taxonomy" id="944425"/>
    <lineage>
        <taxon>Bacteria</taxon>
        <taxon>Pseudomonadati</taxon>
        <taxon>Pseudomonadota</taxon>
        <taxon>Alphaproteobacteria</taxon>
        <taxon>Sphingomonadales</taxon>
        <taxon>Sphingomonadaceae</taxon>
        <taxon>Sphingobium</taxon>
    </lineage>
</organism>
<keyword evidence="13" id="KW-1185">Reference proteome</keyword>
<evidence type="ECO:0000256" key="6">
    <source>
        <dbReference type="ARBA" id="ARBA00022500"/>
    </source>
</evidence>
<dbReference type="InterPro" id="IPR001689">
    <property type="entry name" value="Flag_FliM"/>
</dbReference>
<dbReference type="InterPro" id="IPR036429">
    <property type="entry name" value="SpoA-like_sf"/>
</dbReference>
<dbReference type="InterPro" id="IPR028976">
    <property type="entry name" value="CheC-like_sf"/>
</dbReference>
<dbReference type="GO" id="GO:0005886">
    <property type="term" value="C:plasma membrane"/>
    <property type="evidence" value="ECO:0007669"/>
    <property type="project" value="UniProtKB-SubCell"/>
</dbReference>
<evidence type="ECO:0000256" key="8">
    <source>
        <dbReference type="ARBA" id="ARBA00023136"/>
    </source>
</evidence>
<dbReference type="PANTHER" id="PTHR30034:SF6">
    <property type="entry name" value="YOP PROTEINS TRANSLOCATION PROTEIN Q"/>
    <property type="match status" value="1"/>
</dbReference>
<feature type="domain" description="Flagellar motor switch protein FliN-like C-terminal" evidence="11">
    <location>
        <begin position="221"/>
        <end position="289"/>
    </location>
</feature>
<comment type="subcellular location">
    <subcellularLocation>
        <location evidence="1">Bacterial flagellum basal body</location>
    </subcellularLocation>
    <subcellularLocation>
        <location evidence="2">Cell membrane</location>
        <topology evidence="2">Peripheral membrane protein</topology>
    </subcellularLocation>
</comment>
<evidence type="ECO:0000313" key="13">
    <source>
        <dbReference type="Proteomes" id="UP000552757"/>
    </source>
</evidence>
<proteinExistence type="inferred from homology"/>
<keyword evidence="6" id="KW-0145">Chemotaxis</keyword>
<dbReference type="AlphaFoldDB" id="A0A7W6GPD3"/>
<evidence type="ECO:0000256" key="7">
    <source>
        <dbReference type="ARBA" id="ARBA00022779"/>
    </source>
</evidence>